<gene>
    <name evidence="2" type="ORF">PF009_g21887</name>
</gene>
<accession>A0A6A3E7T8</accession>
<name>A0A6A3E7T8_9STRA</name>
<keyword evidence="1" id="KW-0472">Membrane</keyword>
<dbReference type="AlphaFoldDB" id="A0A6A3E7T8"/>
<keyword evidence="1" id="KW-0812">Transmembrane</keyword>
<evidence type="ECO:0000313" key="3">
    <source>
        <dbReference type="Proteomes" id="UP000429523"/>
    </source>
</evidence>
<evidence type="ECO:0000256" key="1">
    <source>
        <dbReference type="SAM" id="Phobius"/>
    </source>
</evidence>
<organism evidence="2 3">
    <name type="scientific">Phytophthora fragariae</name>
    <dbReference type="NCBI Taxonomy" id="53985"/>
    <lineage>
        <taxon>Eukaryota</taxon>
        <taxon>Sar</taxon>
        <taxon>Stramenopiles</taxon>
        <taxon>Oomycota</taxon>
        <taxon>Peronosporomycetes</taxon>
        <taxon>Peronosporales</taxon>
        <taxon>Peronosporaceae</taxon>
        <taxon>Phytophthora</taxon>
    </lineage>
</organism>
<comment type="caution">
    <text evidence="2">The sequence shown here is derived from an EMBL/GenBank/DDBJ whole genome shotgun (WGS) entry which is preliminary data.</text>
</comment>
<reference evidence="2 3" key="1">
    <citation type="submission" date="2018-08" db="EMBL/GenBank/DDBJ databases">
        <title>Genomic investigation of the strawberry pathogen Phytophthora fragariae indicates pathogenicity is determined by transcriptional variation in three key races.</title>
        <authorList>
            <person name="Adams T.M."/>
            <person name="Armitage A.D."/>
            <person name="Sobczyk M.K."/>
            <person name="Bates H.J."/>
            <person name="Dunwell J.M."/>
            <person name="Nellist C.F."/>
            <person name="Harrison R.J."/>
        </authorList>
    </citation>
    <scope>NUCLEOTIDE SEQUENCE [LARGE SCALE GENOMIC DNA]</scope>
    <source>
        <strain evidence="2 3">NOV-9</strain>
    </source>
</reference>
<keyword evidence="1" id="KW-1133">Transmembrane helix</keyword>
<dbReference type="EMBL" id="QXGF01001764">
    <property type="protein sequence ID" value="KAE8927951.1"/>
    <property type="molecule type" value="Genomic_DNA"/>
</dbReference>
<protein>
    <submittedName>
        <fullName evidence="2">Uncharacterized protein</fullName>
    </submittedName>
</protein>
<proteinExistence type="predicted"/>
<feature type="transmembrane region" description="Helical" evidence="1">
    <location>
        <begin position="44"/>
        <end position="66"/>
    </location>
</feature>
<evidence type="ECO:0000313" key="2">
    <source>
        <dbReference type="EMBL" id="KAE8927951.1"/>
    </source>
</evidence>
<dbReference type="Proteomes" id="UP000429523">
    <property type="component" value="Unassembled WGS sequence"/>
</dbReference>
<sequence>MLIAHCALRPRPSSGGAREAADHADVFRVGRVHLLELGQTMVPMATAGVLMVLVNIGFLVAGAMLFSSSLESSGWADALTGTDFEPTASTATTILRIMGHRAGRGRYRGCHRAGYVDASQVTSSLMLLRWTLNL</sequence>